<dbReference type="InterPro" id="IPR005135">
    <property type="entry name" value="Endo/exonuclease/phosphatase"/>
</dbReference>
<dbReference type="NCBIfam" id="TIGR00633">
    <property type="entry name" value="xth"/>
    <property type="match status" value="1"/>
</dbReference>
<dbReference type="Gene3D" id="3.60.10.10">
    <property type="entry name" value="Endonuclease/exonuclease/phosphatase"/>
    <property type="match status" value="1"/>
</dbReference>
<comment type="cofactor">
    <cofactor evidence="1">
        <name>Mn(2+)</name>
        <dbReference type="ChEBI" id="CHEBI:29035"/>
    </cofactor>
</comment>
<keyword evidence="6" id="KW-0460">Magnesium</keyword>
<dbReference type="PROSITE" id="PS00728">
    <property type="entry name" value="AP_NUCLEASE_F1_3"/>
    <property type="match status" value="1"/>
</dbReference>
<evidence type="ECO:0000256" key="3">
    <source>
        <dbReference type="ARBA" id="ARBA00007092"/>
    </source>
</evidence>
<dbReference type="SUPFAM" id="SSF56219">
    <property type="entry name" value="DNase I-like"/>
    <property type="match status" value="1"/>
</dbReference>
<protein>
    <submittedName>
        <fullName evidence="8">Exodeoxyribonuclease III</fullName>
    </submittedName>
</protein>
<accession>A0ABZ2IH97</accession>
<evidence type="ECO:0000259" key="7">
    <source>
        <dbReference type="Pfam" id="PF03372"/>
    </source>
</evidence>
<evidence type="ECO:0000256" key="6">
    <source>
        <dbReference type="ARBA" id="ARBA00022842"/>
    </source>
</evidence>
<evidence type="ECO:0000313" key="9">
    <source>
        <dbReference type="Proteomes" id="UP001320603"/>
    </source>
</evidence>
<dbReference type="InterPro" id="IPR020847">
    <property type="entry name" value="AP_endonuclease_F1_BS"/>
</dbReference>
<gene>
    <name evidence="8" type="ORF">NEE14_010315</name>
</gene>
<dbReference type="InterPro" id="IPR004808">
    <property type="entry name" value="AP_endonuc_1"/>
</dbReference>
<dbReference type="Proteomes" id="UP001320603">
    <property type="component" value="Chromosome"/>
</dbReference>
<feature type="domain" description="Endonuclease/exonuclease/phosphatase" evidence="7">
    <location>
        <begin position="4"/>
        <end position="242"/>
    </location>
</feature>
<proteinExistence type="inferred from homology"/>
<keyword evidence="4" id="KW-0479">Metal-binding</keyword>
<evidence type="ECO:0000256" key="2">
    <source>
        <dbReference type="ARBA" id="ARBA00001946"/>
    </source>
</evidence>
<dbReference type="Pfam" id="PF03372">
    <property type="entry name" value="Exo_endo_phos"/>
    <property type="match status" value="1"/>
</dbReference>
<dbReference type="PANTHER" id="PTHR22748:SF6">
    <property type="entry name" value="DNA-(APURINIC OR APYRIMIDINIC SITE) ENDONUCLEASE"/>
    <property type="match status" value="1"/>
</dbReference>
<dbReference type="CDD" id="cd09087">
    <property type="entry name" value="Ape1-like_AP-endo"/>
    <property type="match status" value="1"/>
</dbReference>
<name>A0ABZ2IH97_9BACT</name>
<comment type="similarity">
    <text evidence="3">Belongs to the DNA repair enzymes AP/ExoA family.</text>
</comment>
<comment type="cofactor">
    <cofactor evidence="2">
        <name>Mg(2+)</name>
        <dbReference type="ChEBI" id="CHEBI:18420"/>
    </cofactor>
</comment>
<keyword evidence="9" id="KW-1185">Reference proteome</keyword>
<reference evidence="8 9" key="1">
    <citation type="submission" date="2024-02" db="EMBL/GenBank/DDBJ databases">
        <title>Whole genome sequencing of Parabacteroides sp. AD58.</title>
        <authorList>
            <person name="Chaplin A.V."/>
            <person name="Pikina A.P."/>
            <person name="Sokolova S.R."/>
            <person name="Korostin D.O."/>
            <person name="Efimov B.A."/>
        </authorList>
    </citation>
    <scope>NUCLEOTIDE SEQUENCE [LARGE SCALE GENOMIC DNA]</scope>
    <source>
        <strain evidence="8 9">AD58</strain>
    </source>
</reference>
<dbReference type="RefSeq" id="WP_251967933.1">
    <property type="nucleotide sequence ID" value="NZ_CP146284.1"/>
</dbReference>
<keyword evidence="5" id="KW-0378">Hydrolase</keyword>
<dbReference type="EMBL" id="CP146284">
    <property type="protein sequence ID" value="WWV65404.1"/>
    <property type="molecule type" value="Genomic_DNA"/>
</dbReference>
<evidence type="ECO:0000313" key="8">
    <source>
        <dbReference type="EMBL" id="WWV65404.1"/>
    </source>
</evidence>
<evidence type="ECO:0000256" key="4">
    <source>
        <dbReference type="ARBA" id="ARBA00022723"/>
    </source>
</evidence>
<evidence type="ECO:0000256" key="1">
    <source>
        <dbReference type="ARBA" id="ARBA00001936"/>
    </source>
</evidence>
<sequence length="251" mass="29538">MKFISWNVNGIRACCDKGFRDAFKSLDADFFCLQETKMQEGQLDLSFDGYQSFWNYAQKKGYSGTAIFTRHQPLQVTYGLGLEEHDQEGRVITLEMENFYLITVYTPNSQDGLKRLDYRMTWEDEFRAYLKRLDAHKPVIVCGDLNVAHREIDLKNPKTNRMNAGFTDQEREKFQTLLDAGFIDTFRYFYPDREGIYSWWSYRFKAREKNAGWRIDYFLVSERLKPQLTGAEIHTEIFGSDHCPVEVTLAL</sequence>
<dbReference type="InterPro" id="IPR036691">
    <property type="entry name" value="Endo/exonu/phosph_ase_sf"/>
</dbReference>
<dbReference type="PANTHER" id="PTHR22748">
    <property type="entry name" value="AP ENDONUCLEASE"/>
    <property type="match status" value="1"/>
</dbReference>
<dbReference type="PROSITE" id="PS51435">
    <property type="entry name" value="AP_NUCLEASE_F1_4"/>
    <property type="match status" value="1"/>
</dbReference>
<organism evidence="8 9">
    <name type="scientific">Parabacteroides absconsus</name>
    <dbReference type="NCBI Taxonomy" id="2951805"/>
    <lineage>
        <taxon>Bacteria</taxon>
        <taxon>Pseudomonadati</taxon>
        <taxon>Bacteroidota</taxon>
        <taxon>Bacteroidia</taxon>
        <taxon>Bacteroidales</taxon>
        <taxon>Tannerellaceae</taxon>
        <taxon>Parabacteroides</taxon>
    </lineage>
</organism>
<dbReference type="PROSITE" id="PS00726">
    <property type="entry name" value="AP_NUCLEASE_F1_1"/>
    <property type="match status" value="1"/>
</dbReference>
<dbReference type="NCBIfam" id="TIGR00195">
    <property type="entry name" value="exoDNase_III"/>
    <property type="match status" value="1"/>
</dbReference>
<evidence type="ECO:0000256" key="5">
    <source>
        <dbReference type="ARBA" id="ARBA00022801"/>
    </source>
</evidence>
<dbReference type="InterPro" id="IPR020848">
    <property type="entry name" value="AP_endonuclease_F1_CS"/>
</dbReference>